<dbReference type="PANTHER" id="PTHR34555">
    <property type="entry name" value="INTEGRAL MEMBRANE HEMOLYSIN-III-LIKE PROTEIN"/>
    <property type="match status" value="1"/>
</dbReference>
<name>A0A2N9G4M5_FAGSY</name>
<evidence type="ECO:0000313" key="1">
    <source>
        <dbReference type="EMBL" id="SPC94309.1"/>
    </source>
</evidence>
<accession>A0A2N9G4M5</accession>
<dbReference type="PANTHER" id="PTHR34555:SF7">
    <property type="entry name" value="DUF3741 DOMAIN-CONTAINING PROTEIN"/>
    <property type="match status" value="1"/>
</dbReference>
<dbReference type="EMBL" id="OIVN01001469">
    <property type="protein sequence ID" value="SPC94309.1"/>
    <property type="molecule type" value="Genomic_DNA"/>
</dbReference>
<proteinExistence type="predicted"/>
<reference evidence="1" key="1">
    <citation type="submission" date="2018-02" db="EMBL/GenBank/DDBJ databases">
        <authorList>
            <person name="Cohen D.B."/>
            <person name="Kent A.D."/>
        </authorList>
    </citation>
    <scope>NUCLEOTIDE SEQUENCE</scope>
</reference>
<protein>
    <submittedName>
        <fullName evidence="1">Uncharacterized protein</fullName>
    </submittedName>
</protein>
<gene>
    <name evidence="1" type="ORF">FSB_LOCUS22191</name>
</gene>
<organism evidence="1">
    <name type="scientific">Fagus sylvatica</name>
    <name type="common">Beechnut</name>
    <dbReference type="NCBI Taxonomy" id="28930"/>
    <lineage>
        <taxon>Eukaryota</taxon>
        <taxon>Viridiplantae</taxon>
        <taxon>Streptophyta</taxon>
        <taxon>Embryophyta</taxon>
        <taxon>Tracheophyta</taxon>
        <taxon>Spermatophyta</taxon>
        <taxon>Magnoliopsida</taxon>
        <taxon>eudicotyledons</taxon>
        <taxon>Gunneridae</taxon>
        <taxon>Pentapetalae</taxon>
        <taxon>rosids</taxon>
        <taxon>fabids</taxon>
        <taxon>Fagales</taxon>
        <taxon>Fagaceae</taxon>
        <taxon>Fagus</taxon>
    </lineage>
</organism>
<dbReference type="AlphaFoldDB" id="A0A2N9G4M5"/>
<sequence length="297" mass="33128">MPPAKSGFFTSRVPLVPQMINSTLKNNGLGYCGTDLPVYHKQSPKAMKKTALRDLQNDGRSLIRNDPESYLLGRPVSNASKVSGAKRLTPEYTSNPPYHQPWRSNGANKHLAHAVRNFDSELGRRGVQDTSENKAGFPNSRKYFHNQLQLAQQPLDKQDKNTSYLSAFAPIPTASLITFSPGRPPVPIFIKKPGNGLPAAESEVPHLADSKGSTDQERKEQFLHVQKLLKHRDQYDQRDYIQRLCHLSPLELSRHAVELEKRSIQLSVEEGSLNVFTELLPLSSQLLSSIATSSRVA</sequence>